<dbReference type="InterPro" id="IPR032675">
    <property type="entry name" value="LRR_dom_sf"/>
</dbReference>
<dbReference type="AlphaFoldDB" id="A0A9X2P9J6"/>
<dbReference type="SUPFAM" id="SSF52058">
    <property type="entry name" value="L domain-like"/>
    <property type="match status" value="1"/>
</dbReference>
<comment type="caution">
    <text evidence="3">The sequence shown here is derived from an EMBL/GenBank/DDBJ whole genome shotgun (WGS) entry which is preliminary data.</text>
</comment>
<evidence type="ECO:0000313" key="3">
    <source>
        <dbReference type="EMBL" id="MCR9016813.1"/>
    </source>
</evidence>
<evidence type="ECO:0000256" key="2">
    <source>
        <dbReference type="ARBA" id="ARBA00022737"/>
    </source>
</evidence>
<dbReference type="Proteomes" id="UP001142175">
    <property type="component" value="Unassembled WGS sequence"/>
</dbReference>
<gene>
    <name evidence="3" type="ORF">NU887_17390</name>
</gene>
<keyword evidence="1" id="KW-0433">Leucine-rich repeat</keyword>
<evidence type="ECO:0000313" key="4">
    <source>
        <dbReference type="Proteomes" id="UP001142175"/>
    </source>
</evidence>
<proteinExistence type="predicted"/>
<dbReference type="InterPro" id="IPR001611">
    <property type="entry name" value="Leu-rich_rpt"/>
</dbReference>
<keyword evidence="2" id="KW-0677">Repeat</keyword>
<protein>
    <submittedName>
        <fullName evidence="3">Protein phosphatase 1 regulatory subunit 42</fullName>
    </submittedName>
</protein>
<reference evidence="3" key="1">
    <citation type="submission" date="2022-08" db="EMBL/GenBank/DDBJ databases">
        <authorList>
            <person name="Zhang D."/>
        </authorList>
    </citation>
    <scope>NUCLEOTIDE SEQUENCE</scope>
    <source>
        <strain evidence="3">XJ19-11</strain>
    </source>
</reference>
<dbReference type="RefSeq" id="WP_258424659.1">
    <property type="nucleotide sequence ID" value="NZ_JANSUY010000019.1"/>
</dbReference>
<dbReference type="Gene3D" id="3.80.10.10">
    <property type="entry name" value="Ribonuclease Inhibitor"/>
    <property type="match status" value="1"/>
</dbReference>
<dbReference type="InterPro" id="IPR025875">
    <property type="entry name" value="Leu-rich_rpt_4"/>
</dbReference>
<name>A0A9X2P9J6_9BACT</name>
<accession>A0A9X2P9J6</accession>
<dbReference type="Pfam" id="PF12799">
    <property type="entry name" value="LRR_4"/>
    <property type="match status" value="1"/>
</dbReference>
<keyword evidence="4" id="KW-1185">Reference proteome</keyword>
<dbReference type="PROSITE" id="PS51450">
    <property type="entry name" value="LRR"/>
    <property type="match status" value="1"/>
</dbReference>
<sequence>MTENQIENGFWLWDKENGFPPDSITYPSQFTGQTKLNIACTQRNELTPTQQKKLIKEWADFLPTCKNIELLWFTTTTPQTIFDSACLLQNLVGLNIKNSNIKSLDNLSKLKNLKYLRIGDSPKIESIEPLQNLTSLEVLVIENFKNISDFSLLKVLTNLKFLTIEGGMYKKQNVDSFKFLAALKNLIYLSTTMINSTNKSVDTLFKLKNLKTLNWAFEMTTPEMEKLKQELPNLKYLPHRHVESNLNKIKSLFG</sequence>
<evidence type="ECO:0000256" key="1">
    <source>
        <dbReference type="ARBA" id="ARBA00022614"/>
    </source>
</evidence>
<organism evidence="3 4">
    <name type="scientific">Aquiflexum gelatinilyticum</name>
    <dbReference type="NCBI Taxonomy" id="2961943"/>
    <lineage>
        <taxon>Bacteria</taxon>
        <taxon>Pseudomonadati</taxon>
        <taxon>Bacteroidota</taxon>
        <taxon>Cytophagia</taxon>
        <taxon>Cytophagales</taxon>
        <taxon>Cyclobacteriaceae</taxon>
        <taxon>Aquiflexum</taxon>
    </lineage>
</organism>
<dbReference type="EMBL" id="JANSUY010000019">
    <property type="protein sequence ID" value="MCR9016813.1"/>
    <property type="molecule type" value="Genomic_DNA"/>
</dbReference>